<accession>A0A2T1GL80</accession>
<name>A0A2T1GL80_9CYAN</name>
<dbReference type="InterPro" id="IPR000305">
    <property type="entry name" value="GIY-YIG_endonuc"/>
</dbReference>
<dbReference type="Proteomes" id="UP000238937">
    <property type="component" value="Unassembled WGS sequence"/>
</dbReference>
<proteinExistence type="predicted"/>
<dbReference type="RefSeq" id="WP_106300675.1">
    <property type="nucleotide sequence ID" value="NZ_PVWO01000031.1"/>
</dbReference>
<dbReference type="OrthoDB" id="458497at2"/>
<evidence type="ECO:0000259" key="1">
    <source>
        <dbReference type="PROSITE" id="PS50164"/>
    </source>
</evidence>
<protein>
    <submittedName>
        <fullName evidence="2">Excinuclease ABC subunit C</fullName>
    </submittedName>
</protein>
<organism evidence="2 3">
    <name type="scientific">Chamaesiphon polymorphus CCALA 037</name>
    <dbReference type="NCBI Taxonomy" id="2107692"/>
    <lineage>
        <taxon>Bacteria</taxon>
        <taxon>Bacillati</taxon>
        <taxon>Cyanobacteriota</taxon>
        <taxon>Cyanophyceae</taxon>
        <taxon>Gomontiellales</taxon>
        <taxon>Chamaesiphonaceae</taxon>
        <taxon>Chamaesiphon</taxon>
    </lineage>
</organism>
<feature type="domain" description="GIY-YIG" evidence="1">
    <location>
        <begin position="35"/>
        <end position="115"/>
    </location>
</feature>
<comment type="caution">
    <text evidence="2">The sequence shown here is derived from an EMBL/GenBank/DDBJ whole genome shotgun (WGS) entry which is preliminary data.</text>
</comment>
<dbReference type="Gene3D" id="3.40.1440.10">
    <property type="entry name" value="GIY-YIG endonuclease"/>
    <property type="match status" value="1"/>
</dbReference>
<dbReference type="PROSITE" id="PS50164">
    <property type="entry name" value="GIY_YIG"/>
    <property type="match status" value="1"/>
</dbReference>
<dbReference type="AlphaFoldDB" id="A0A2T1GL80"/>
<dbReference type="InterPro" id="IPR035901">
    <property type="entry name" value="GIY-YIG_endonuc_sf"/>
</dbReference>
<evidence type="ECO:0000313" key="3">
    <source>
        <dbReference type="Proteomes" id="UP000238937"/>
    </source>
</evidence>
<gene>
    <name evidence="2" type="ORF">C7B77_04335</name>
</gene>
<sequence length="121" mass="14013">MTDSQQQAREILDRLVFTNFDLCLEIDRAFNKLPRAPGIYAIRHRTDGLLYLGKTNDLSTRFNGGHKAFTWAWLDLYAPSDVRIAIERLDRWGKPGLLLELEAILLRATEPPYNVKIPMER</sequence>
<keyword evidence="3" id="KW-1185">Reference proteome</keyword>
<dbReference type="SUPFAM" id="SSF82771">
    <property type="entry name" value="GIY-YIG endonuclease"/>
    <property type="match status" value="1"/>
</dbReference>
<reference evidence="2 3" key="1">
    <citation type="submission" date="2018-03" db="EMBL/GenBank/DDBJ databases">
        <title>The ancient ancestry and fast evolution of plastids.</title>
        <authorList>
            <person name="Moore K.R."/>
            <person name="Magnabosco C."/>
            <person name="Momper L."/>
            <person name="Gold D.A."/>
            <person name="Bosak T."/>
            <person name="Fournier G.P."/>
        </authorList>
    </citation>
    <scope>NUCLEOTIDE SEQUENCE [LARGE SCALE GENOMIC DNA]</scope>
    <source>
        <strain evidence="2 3">CCALA 037</strain>
    </source>
</reference>
<evidence type="ECO:0000313" key="2">
    <source>
        <dbReference type="EMBL" id="PSB58554.1"/>
    </source>
</evidence>
<dbReference type="EMBL" id="PVWO01000031">
    <property type="protein sequence ID" value="PSB58554.1"/>
    <property type="molecule type" value="Genomic_DNA"/>
</dbReference>
<dbReference type="Pfam" id="PF01541">
    <property type="entry name" value="GIY-YIG"/>
    <property type="match status" value="1"/>
</dbReference>